<dbReference type="AlphaFoldDB" id="A0A9P4TXE3"/>
<evidence type="ECO:0000256" key="9">
    <source>
        <dbReference type="ARBA" id="ARBA00025679"/>
    </source>
</evidence>
<evidence type="ECO:0000256" key="10">
    <source>
        <dbReference type="RuleBase" id="RU367009"/>
    </source>
</evidence>
<dbReference type="GO" id="GO:0045490">
    <property type="term" value="P:pectin catabolic process"/>
    <property type="evidence" value="ECO:0007669"/>
    <property type="project" value="TreeGrafter"/>
</dbReference>
<dbReference type="OrthoDB" id="441042at2759"/>
<protein>
    <recommendedName>
        <fullName evidence="10">Pectate lyase</fullName>
        <ecNumber evidence="10">4.2.2.2</ecNumber>
    </recommendedName>
</protein>
<evidence type="ECO:0000256" key="1">
    <source>
        <dbReference type="ARBA" id="ARBA00000695"/>
    </source>
</evidence>
<evidence type="ECO:0000256" key="4">
    <source>
        <dbReference type="ARBA" id="ARBA00006463"/>
    </source>
</evidence>
<keyword evidence="5 10" id="KW-0964">Secreted</keyword>
<dbReference type="InterPro" id="IPR004898">
    <property type="entry name" value="Pectate_lyase_PlyH/PlyE-like"/>
</dbReference>
<dbReference type="GO" id="GO:0030570">
    <property type="term" value="F:pectate lyase activity"/>
    <property type="evidence" value="ECO:0007669"/>
    <property type="project" value="UniProtKB-UniRule"/>
</dbReference>
<dbReference type="Gene3D" id="2.160.20.10">
    <property type="entry name" value="Single-stranded right-handed beta-helix, Pectin lyase-like"/>
    <property type="match status" value="1"/>
</dbReference>
<dbReference type="InterPro" id="IPR011050">
    <property type="entry name" value="Pectin_lyase_fold/virulence"/>
</dbReference>
<comment type="caution">
    <text evidence="11">The sequence shown here is derived from an EMBL/GenBank/DDBJ whole genome shotgun (WGS) entry which is preliminary data.</text>
</comment>
<evidence type="ECO:0000256" key="7">
    <source>
        <dbReference type="ARBA" id="ARBA00022837"/>
    </source>
</evidence>
<evidence type="ECO:0000256" key="2">
    <source>
        <dbReference type="ARBA" id="ARBA00001913"/>
    </source>
</evidence>
<evidence type="ECO:0000313" key="12">
    <source>
        <dbReference type="Proteomes" id="UP000800235"/>
    </source>
</evidence>
<sequence>MTPNAIPTASSWPKPKGTQMLSAAKQVSGSFDGGLKLWDRSPGTCKSQKEGGDKEALFIIANGGTLSNVIVGSAQGEGIHCMGSCTLKNIWWEDVCEDAATFKQGSGTSFIIGGGAKKASDKVMQHNGGGTVHIKDYYADDVGKLYRSCGNCENNKKGRSVIVENSHVSNIKACAVGVNGNFGVKNSCIKGTVCNLFKGVVGHNQGKPSKTASEPDGKACVTQAVTSDC</sequence>
<proteinExistence type="inferred from homology"/>
<dbReference type="SUPFAM" id="SSF51126">
    <property type="entry name" value="Pectin lyase-like"/>
    <property type="match status" value="1"/>
</dbReference>
<keyword evidence="12" id="KW-1185">Reference proteome</keyword>
<keyword evidence="7 10" id="KW-0106">Calcium</keyword>
<evidence type="ECO:0000256" key="3">
    <source>
        <dbReference type="ARBA" id="ARBA00004613"/>
    </source>
</evidence>
<dbReference type="EC" id="4.2.2.2" evidence="10"/>
<dbReference type="Pfam" id="PF03211">
    <property type="entry name" value="Pectate_lyase"/>
    <property type="match status" value="1"/>
</dbReference>
<evidence type="ECO:0000256" key="8">
    <source>
        <dbReference type="ARBA" id="ARBA00023239"/>
    </source>
</evidence>
<comment type="similarity">
    <text evidence="4 10">Belongs to the polysaccharide lyase 3 family.</text>
</comment>
<keyword evidence="8 10" id="KW-0456">Lyase</keyword>
<comment type="cofactor">
    <cofactor evidence="2 10">
        <name>Ca(2+)</name>
        <dbReference type="ChEBI" id="CHEBI:29108"/>
    </cofactor>
</comment>
<comment type="subcellular location">
    <subcellularLocation>
        <location evidence="3 10">Secreted</location>
    </subcellularLocation>
</comment>
<dbReference type="Proteomes" id="UP000800235">
    <property type="component" value="Unassembled WGS sequence"/>
</dbReference>
<evidence type="ECO:0000256" key="6">
    <source>
        <dbReference type="ARBA" id="ARBA00022729"/>
    </source>
</evidence>
<name>A0A9P4TXE3_9PEZI</name>
<gene>
    <name evidence="11" type="ORF">EJ08DRAFT_590741</name>
</gene>
<dbReference type="InterPro" id="IPR012334">
    <property type="entry name" value="Pectin_lyas_fold"/>
</dbReference>
<evidence type="ECO:0000256" key="5">
    <source>
        <dbReference type="ARBA" id="ARBA00022525"/>
    </source>
</evidence>
<comment type="function">
    <text evidence="9 10">Pectinolytic enzyme consist of four classes of enzymes: pectin lyase, polygalacturonase, pectin methylesterase and rhamnogalacturonase. Among pectinolytic enzymes, pectin lyase is the most important in depolymerization of pectin, since it cleaves internal glycosidic bonds of highly methylated pectins. Favors pectate, the anion, over pectin, the methyl ester.</text>
</comment>
<accession>A0A9P4TXE3</accession>
<keyword evidence="6" id="KW-0732">Signal</keyword>
<dbReference type="GO" id="GO:0005576">
    <property type="term" value="C:extracellular region"/>
    <property type="evidence" value="ECO:0007669"/>
    <property type="project" value="UniProtKB-SubCell"/>
</dbReference>
<dbReference type="EMBL" id="MU007046">
    <property type="protein sequence ID" value="KAF2429515.1"/>
    <property type="molecule type" value="Genomic_DNA"/>
</dbReference>
<organism evidence="11 12">
    <name type="scientific">Tothia fuscella</name>
    <dbReference type="NCBI Taxonomy" id="1048955"/>
    <lineage>
        <taxon>Eukaryota</taxon>
        <taxon>Fungi</taxon>
        <taxon>Dikarya</taxon>
        <taxon>Ascomycota</taxon>
        <taxon>Pezizomycotina</taxon>
        <taxon>Dothideomycetes</taxon>
        <taxon>Pleosporomycetidae</taxon>
        <taxon>Venturiales</taxon>
        <taxon>Cylindrosympodiaceae</taxon>
        <taxon>Tothia</taxon>
    </lineage>
</organism>
<comment type="catalytic activity">
    <reaction evidence="1 10">
        <text>Eliminative cleavage of (1-&gt;4)-alpha-D-galacturonan to give oligosaccharides with 4-deoxy-alpha-D-galact-4-enuronosyl groups at their non-reducing ends.</text>
        <dbReference type="EC" id="4.2.2.2"/>
    </reaction>
</comment>
<dbReference type="PANTHER" id="PTHR33407">
    <property type="entry name" value="PECTATE LYASE F-RELATED"/>
    <property type="match status" value="1"/>
</dbReference>
<dbReference type="PANTHER" id="PTHR33407:SF9">
    <property type="entry name" value="PECTATE LYASE F-RELATED"/>
    <property type="match status" value="1"/>
</dbReference>
<evidence type="ECO:0000313" key="11">
    <source>
        <dbReference type="EMBL" id="KAF2429515.1"/>
    </source>
</evidence>
<reference evidence="11" key="1">
    <citation type="journal article" date="2020" name="Stud. Mycol.">
        <title>101 Dothideomycetes genomes: a test case for predicting lifestyles and emergence of pathogens.</title>
        <authorList>
            <person name="Haridas S."/>
            <person name="Albert R."/>
            <person name="Binder M."/>
            <person name="Bloem J."/>
            <person name="Labutti K."/>
            <person name="Salamov A."/>
            <person name="Andreopoulos B."/>
            <person name="Baker S."/>
            <person name="Barry K."/>
            <person name="Bills G."/>
            <person name="Bluhm B."/>
            <person name="Cannon C."/>
            <person name="Castanera R."/>
            <person name="Culley D."/>
            <person name="Daum C."/>
            <person name="Ezra D."/>
            <person name="Gonzalez J."/>
            <person name="Henrissat B."/>
            <person name="Kuo A."/>
            <person name="Liang C."/>
            <person name="Lipzen A."/>
            <person name="Lutzoni F."/>
            <person name="Magnuson J."/>
            <person name="Mondo S."/>
            <person name="Nolan M."/>
            <person name="Ohm R."/>
            <person name="Pangilinan J."/>
            <person name="Park H.-J."/>
            <person name="Ramirez L."/>
            <person name="Alfaro M."/>
            <person name="Sun H."/>
            <person name="Tritt A."/>
            <person name="Yoshinaga Y."/>
            <person name="Zwiers L.-H."/>
            <person name="Turgeon B."/>
            <person name="Goodwin S."/>
            <person name="Spatafora J."/>
            <person name="Crous P."/>
            <person name="Grigoriev I."/>
        </authorList>
    </citation>
    <scope>NUCLEOTIDE SEQUENCE</scope>
    <source>
        <strain evidence="11">CBS 130266</strain>
    </source>
</reference>